<evidence type="ECO:0000313" key="3">
    <source>
        <dbReference type="EMBL" id="EFX86928.1"/>
    </source>
</evidence>
<dbReference type="PhylomeDB" id="E9G0L9"/>
<dbReference type="EMBL" id="GL732528">
    <property type="protein sequence ID" value="EFX86928.1"/>
    <property type="molecule type" value="Genomic_DNA"/>
</dbReference>
<name>E9G0L9_DAPPU</name>
<proteinExistence type="predicted"/>
<dbReference type="PANTHER" id="PTHR16166">
    <property type="entry name" value="VACUOLAR PROTEIN SORTING-ASSOCIATED PROTEIN VPS13"/>
    <property type="match status" value="1"/>
</dbReference>
<dbReference type="KEGG" id="dpx:DAPPUDRAFT_221742"/>
<evidence type="ECO:0000259" key="2">
    <source>
        <dbReference type="Pfam" id="PF12624"/>
    </source>
</evidence>
<dbReference type="HOGENOM" id="CLU_005036_0_0_1"/>
<gene>
    <name evidence="3" type="ORF">DAPPUDRAFT_221742</name>
</gene>
<dbReference type="Proteomes" id="UP000000305">
    <property type="component" value="Unassembled WGS sequence"/>
</dbReference>
<protein>
    <recommendedName>
        <fullName evidence="2">Chorein N-terminal domain-containing protein</fullName>
    </recommendedName>
</protein>
<dbReference type="InterPro" id="IPR026854">
    <property type="entry name" value="VPS13_N"/>
</dbReference>
<dbReference type="InParanoid" id="E9G0L9"/>
<dbReference type="eggNOG" id="KOG1809">
    <property type="taxonomic scope" value="Eukaryota"/>
</dbReference>
<accession>E9G0L9</accession>
<dbReference type="PANTHER" id="PTHR16166:SF141">
    <property type="entry name" value="INTERMEMBRANE LIPID TRANSFER PROTEIN VPS13D"/>
    <property type="match status" value="1"/>
</dbReference>
<reference evidence="3 4" key="1">
    <citation type="journal article" date="2011" name="Science">
        <title>The ecoresponsive genome of Daphnia pulex.</title>
        <authorList>
            <person name="Colbourne J.K."/>
            <person name="Pfrender M.E."/>
            <person name="Gilbert D."/>
            <person name="Thomas W.K."/>
            <person name="Tucker A."/>
            <person name="Oakley T.H."/>
            <person name="Tokishita S."/>
            <person name="Aerts A."/>
            <person name="Arnold G.J."/>
            <person name="Basu M.K."/>
            <person name="Bauer D.J."/>
            <person name="Caceres C.E."/>
            <person name="Carmel L."/>
            <person name="Casola C."/>
            <person name="Choi J.H."/>
            <person name="Detter J.C."/>
            <person name="Dong Q."/>
            <person name="Dusheyko S."/>
            <person name="Eads B.D."/>
            <person name="Frohlich T."/>
            <person name="Geiler-Samerotte K.A."/>
            <person name="Gerlach D."/>
            <person name="Hatcher P."/>
            <person name="Jogdeo S."/>
            <person name="Krijgsveld J."/>
            <person name="Kriventseva E.V."/>
            <person name="Kultz D."/>
            <person name="Laforsch C."/>
            <person name="Lindquist E."/>
            <person name="Lopez J."/>
            <person name="Manak J.R."/>
            <person name="Muller J."/>
            <person name="Pangilinan J."/>
            <person name="Patwardhan R.P."/>
            <person name="Pitluck S."/>
            <person name="Pritham E.J."/>
            <person name="Rechtsteiner A."/>
            <person name="Rho M."/>
            <person name="Rogozin I.B."/>
            <person name="Sakarya O."/>
            <person name="Salamov A."/>
            <person name="Schaack S."/>
            <person name="Shapiro H."/>
            <person name="Shiga Y."/>
            <person name="Skalitzky C."/>
            <person name="Smith Z."/>
            <person name="Souvorov A."/>
            <person name="Sung W."/>
            <person name="Tang Z."/>
            <person name="Tsuchiya D."/>
            <person name="Tu H."/>
            <person name="Vos H."/>
            <person name="Wang M."/>
            <person name="Wolf Y.I."/>
            <person name="Yamagata H."/>
            <person name="Yamada T."/>
            <person name="Ye Y."/>
            <person name="Shaw J.R."/>
            <person name="Andrews J."/>
            <person name="Crease T.J."/>
            <person name="Tang H."/>
            <person name="Lucas S.M."/>
            <person name="Robertson H.M."/>
            <person name="Bork P."/>
            <person name="Koonin E.V."/>
            <person name="Zdobnov E.M."/>
            <person name="Grigoriev I.V."/>
            <person name="Lynch M."/>
            <person name="Boore J.L."/>
        </authorList>
    </citation>
    <scope>NUCLEOTIDE SEQUENCE [LARGE SCALE GENOMIC DNA]</scope>
</reference>
<keyword evidence="1" id="KW-0813">Transport</keyword>
<dbReference type="OrthoDB" id="272810at2759"/>
<dbReference type="InterPro" id="IPR026847">
    <property type="entry name" value="VPS13"/>
</dbReference>
<keyword evidence="4" id="KW-1185">Reference proteome</keyword>
<feature type="domain" description="Chorein N-terminal" evidence="2">
    <location>
        <begin position="1"/>
        <end position="676"/>
    </location>
</feature>
<organism evidence="3 4">
    <name type="scientific">Daphnia pulex</name>
    <name type="common">Water flea</name>
    <dbReference type="NCBI Taxonomy" id="6669"/>
    <lineage>
        <taxon>Eukaryota</taxon>
        <taxon>Metazoa</taxon>
        <taxon>Ecdysozoa</taxon>
        <taxon>Arthropoda</taxon>
        <taxon>Crustacea</taxon>
        <taxon>Branchiopoda</taxon>
        <taxon>Diplostraca</taxon>
        <taxon>Cladocera</taxon>
        <taxon>Anomopoda</taxon>
        <taxon>Daphniidae</taxon>
        <taxon>Daphnia</taxon>
    </lineage>
</organism>
<dbReference type="AlphaFoldDB" id="E9G0L9"/>
<dbReference type="Pfam" id="PF12624">
    <property type="entry name" value="VPS13_N"/>
    <property type="match status" value="1"/>
</dbReference>
<evidence type="ECO:0000256" key="1">
    <source>
        <dbReference type="ARBA" id="ARBA00022448"/>
    </source>
</evidence>
<sequence>MLTNLIANFCNTFLGRYFENLDTNQLSFSLLQGKAELRNLSLKKNALANLGLPLVIHSGFVGKVSIDIPLTRMTSRPWVILLEQLYLVAGPKNMNESHTKESPEVDDDMESLKHKKAALDLMEAEWRSEIGFQGLSSFVYGSTCSSWVKHGTSLLTNVVQNIELKVKDVHIRFEDADMLCPEKTFAFGLNFESFTAQTCDDQWKPSNCMASAHEMFKLVELGAFSVYWDTDTEIYRDLPLIDLRKKMKHSGTERHEFILMPSNLRVHLKRNCSATSLQSLNQPRIVCDLLIDRLEVEVRHAQYVQCCKVLENWSQFGRHKFKPRRQWKFAGDCIIAEIKKKRKVENWPFVIQRSREIIMYVRYYKEHLTNPTRSAVIKPELDRMESDFELEELLVLRSISMQKISKEKNFFRRWYNDFLSWWSTEDHWNQFKKAHSVREKKPEHEILEMLIKARTESMIRKEDMLSIQFIFTLKNGCFRLSSSPKTETTSAPSNTLLELELLDTVVEVWKSNSLRDWLKLQMSVGNVLLRDRSTIYFQRSVLHASVPPNDSPLFDFVYEIQPPESNWNHRLRVNAMATEFVYKHSIFLKIKDSFPLPRKERSLFGQSVRKEARSRYKMVKRQAKKVLQQTAAIFTSQESWELLVNVTAPRIQIVESPFSPVPLTVDFGHFHVTPTNVGSVVAELDSYLTLNENAEFA</sequence>
<evidence type="ECO:0000313" key="4">
    <source>
        <dbReference type="Proteomes" id="UP000000305"/>
    </source>
</evidence>